<evidence type="ECO:0000256" key="1">
    <source>
        <dbReference type="SAM" id="MobiDB-lite"/>
    </source>
</evidence>
<comment type="caution">
    <text evidence="2">The sequence shown here is derived from an EMBL/GenBank/DDBJ whole genome shotgun (WGS) entry which is preliminary data.</text>
</comment>
<evidence type="ECO:0000313" key="2">
    <source>
        <dbReference type="EMBL" id="ERJ93579.1"/>
    </source>
</evidence>
<keyword evidence="3" id="KW-1185">Reference proteome</keyword>
<evidence type="ECO:0008006" key="4">
    <source>
        <dbReference type="Google" id="ProtNLM"/>
    </source>
</evidence>
<dbReference type="EMBL" id="AWVH01000024">
    <property type="protein sequence ID" value="ERJ93579.1"/>
    <property type="molecule type" value="Genomic_DNA"/>
</dbReference>
<dbReference type="Proteomes" id="UP000016649">
    <property type="component" value="Unassembled WGS sequence"/>
</dbReference>
<dbReference type="PIRSF" id="PIRSF015034">
    <property type="entry name" value="YacH"/>
    <property type="match status" value="1"/>
</dbReference>
<evidence type="ECO:0000313" key="3">
    <source>
        <dbReference type="Proteomes" id="UP000016649"/>
    </source>
</evidence>
<organism evidence="2 3">
    <name type="scientific">Treponema lecithinolyticum ATCC 700332</name>
    <dbReference type="NCBI Taxonomy" id="1321815"/>
    <lineage>
        <taxon>Bacteria</taxon>
        <taxon>Pseudomonadati</taxon>
        <taxon>Spirochaetota</taxon>
        <taxon>Spirochaetia</taxon>
        <taxon>Spirochaetales</taxon>
        <taxon>Treponemataceae</taxon>
        <taxon>Treponema</taxon>
    </lineage>
</organism>
<gene>
    <name evidence="2" type="ORF">HMPREF9193_00868</name>
</gene>
<name>A0ABN0NZS3_TRELE</name>
<protein>
    <recommendedName>
        <fullName evidence="4">UVR domain-containing protein</fullName>
    </recommendedName>
</protein>
<feature type="region of interest" description="Disordered" evidence="1">
    <location>
        <begin position="161"/>
        <end position="186"/>
    </location>
</feature>
<reference evidence="2 3" key="1">
    <citation type="submission" date="2013-08" db="EMBL/GenBank/DDBJ databases">
        <authorList>
            <person name="Weinstock G."/>
            <person name="Sodergren E."/>
            <person name="Wylie T."/>
            <person name="Fulton L."/>
            <person name="Fulton R."/>
            <person name="Fronick C."/>
            <person name="O'Laughlin M."/>
            <person name="Godfrey J."/>
            <person name="Miner T."/>
            <person name="Herter B."/>
            <person name="Appelbaum E."/>
            <person name="Cordes M."/>
            <person name="Lek S."/>
            <person name="Wollam A."/>
            <person name="Pepin K.H."/>
            <person name="Palsikar V.B."/>
            <person name="Mitreva M."/>
            <person name="Wilson R.K."/>
        </authorList>
    </citation>
    <scope>NUCLEOTIDE SEQUENCE [LARGE SCALE GENOMIC DNA]</scope>
    <source>
        <strain evidence="2 3">ATCC 700332</strain>
    </source>
</reference>
<dbReference type="PANTHER" id="PTHR38430">
    <property type="entry name" value="PROTEIN-ARGININE KINASE ACTIVATOR PROTEIN"/>
    <property type="match status" value="1"/>
</dbReference>
<dbReference type="InterPro" id="IPR025542">
    <property type="entry name" value="YacH"/>
</dbReference>
<dbReference type="PANTHER" id="PTHR38430:SF1">
    <property type="entry name" value="PROTEIN-ARGININE KINASE ACTIVATOR PROTEIN"/>
    <property type="match status" value="1"/>
</dbReference>
<proteinExistence type="predicted"/>
<feature type="compositionally biased region" description="Polar residues" evidence="1">
    <location>
        <begin position="161"/>
        <end position="171"/>
    </location>
</feature>
<sequence length="186" mass="20280">MLCDMCAQREAVIFIQQLSINGKKEVHLCEACAREQGVIEAAGEKISMNLSSLANGLAYEKKLCPVCARGIDEIRKTLHAGCPECYAAFKDEIRSMLGAKGVDLPYTGSMPKKLAYFRSLLTDRMAIQSKLKESLACEDYEKAAKYRDFLKTLERPAVSGTSLNRSDTGFNEANAPLAGNGDGGDE</sequence>
<accession>A0ABN0NZS3</accession>